<feature type="transmembrane region" description="Helical" evidence="1">
    <location>
        <begin position="6"/>
        <end position="24"/>
    </location>
</feature>
<name>A0A060I920_RHIET</name>
<proteinExistence type="predicted"/>
<protein>
    <submittedName>
        <fullName evidence="2">Potassium-transporting ATPase F subunit</fullName>
    </submittedName>
</protein>
<dbReference type="Pfam" id="PF09604">
    <property type="entry name" value="Potass_KdpF"/>
    <property type="match status" value="1"/>
</dbReference>
<dbReference type="HOGENOM" id="CLU_202373_6_0_5"/>
<sequence>MTLDYVLSGAVTVFLTVYLTYALLRPERF</sequence>
<dbReference type="NCBIfam" id="TIGR02115">
    <property type="entry name" value="potass_kdpF"/>
    <property type="match status" value="1"/>
</dbReference>
<accession>A0A060I920</accession>
<evidence type="ECO:0000313" key="2">
    <source>
        <dbReference type="EMBL" id="AIC30337.1"/>
    </source>
</evidence>
<dbReference type="NCBIfam" id="NF011342">
    <property type="entry name" value="PRK14759.1"/>
    <property type="match status" value="1"/>
</dbReference>
<dbReference type="EMBL" id="CP006989">
    <property type="protein sequence ID" value="AIC30337.1"/>
    <property type="molecule type" value="Genomic_DNA"/>
</dbReference>
<evidence type="ECO:0000313" key="3">
    <source>
        <dbReference type="Proteomes" id="UP000027180"/>
    </source>
</evidence>
<dbReference type="GO" id="GO:0008556">
    <property type="term" value="F:P-type potassium transmembrane transporter activity"/>
    <property type="evidence" value="ECO:0007669"/>
    <property type="project" value="InterPro"/>
</dbReference>
<dbReference type="GeneID" id="303218295"/>
<keyword evidence="1" id="KW-0472">Membrane</keyword>
<dbReference type="RefSeq" id="WP_003547774.1">
    <property type="nucleotide sequence ID" value="NZ_CP006989.1"/>
</dbReference>
<dbReference type="KEGG" id="rei:IE4771_PC00212"/>
<geneLocation type="plasmid" evidence="2 3">
    <name>pRetIE4771c</name>
</geneLocation>
<dbReference type="Proteomes" id="UP000027180">
    <property type="component" value="Plasmid pRetIE4771c"/>
</dbReference>
<keyword evidence="1" id="KW-1133">Transmembrane helix</keyword>
<gene>
    <name evidence="2" type="primary">kdpF</name>
    <name evidence="2" type="ORF">IE4771_PC00212</name>
</gene>
<organism evidence="2 3">
    <name type="scientific">Rhizobium etli bv. mimosae str. IE4771</name>
    <dbReference type="NCBI Taxonomy" id="1432050"/>
    <lineage>
        <taxon>Bacteria</taxon>
        <taxon>Pseudomonadati</taxon>
        <taxon>Pseudomonadota</taxon>
        <taxon>Alphaproteobacteria</taxon>
        <taxon>Hyphomicrobiales</taxon>
        <taxon>Rhizobiaceae</taxon>
        <taxon>Rhizobium/Agrobacterium group</taxon>
        <taxon>Rhizobium</taxon>
    </lineage>
</organism>
<dbReference type="GO" id="GO:0005886">
    <property type="term" value="C:plasma membrane"/>
    <property type="evidence" value="ECO:0007669"/>
    <property type="project" value="InterPro"/>
</dbReference>
<reference evidence="2 3" key="1">
    <citation type="submission" date="2013-12" db="EMBL/GenBank/DDBJ databases">
        <title>Complete genome sequence of Rhizobium etli bv. mimosae IE4771.</title>
        <authorList>
            <person name="Bustos P."/>
            <person name="Santamaria R.I."/>
            <person name="Lozano L."/>
            <person name="Ormeno-Orrillo E."/>
            <person name="Rogel M.A."/>
            <person name="Romero D."/>
            <person name="Cevallos M.A."/>
            <person name="Martinez-Romero E."/>
            <person name="Gonzalez V."/>
        </authorList>
    </citation>
    <scope>NUCLEOTIDE SEQUENCE [LARGE SCALE GENOMIC DNA]</scope>
    <source>
        <strain evidence="2 3">IE4771</strain>
        <plasmid evidence="3">Plasmid pRetIE4771c</plasmid>
    </source>
</reference>
<keyword evidence="2" id="KW-0614">Plasmid</keyword>
<dbReference type="InterPro" id="IPR011726">
    <property type="entry name" value="KdpF"/>
</dbReference>
<dbReference type="AlphaFoldDB" id="A0A060I920"/>
<keyword evidence="1" id="KW-0812">Transmembrane</keyword>
<evidence type="ECO:0000256" key="1">
    <source>
        <dbReference type="SAM" id="Phobius"/>
    </source>
</evidence>